<evidence type="ECO:0000313" key="5">
    <source>
        <dbReference type="Proteomes" id="UP000887560"/>
    </source>
</evidence>
<keyword evidence="5" id="KW-1185">Reference proteome</keyword>
<dbReference type="PANTHER" id="PTHR44303">
    <property type="entry name" value="DNAJ HOMOLOG SUBFAMILY C MEMBER 16"/>
    <property type="match status" value="1"/>
</dbReference>
<feature type="region of interest" description="Disordered" evidence="1">
    <location>
        <begin position="165"/>
        <end position="203"/>
    </location>
</feature>
<evidence type="ECO:0000256" key="2">
    <source>
        <dbReference type="SAM" id="Phobius"/>
    </source>
</evidence>
<keyword evidence="2" id="KW-1133">Transmembrane helix</keyword>
<dbReference type="InterPro" id="IPR052448">
    <property type="entry name" value="DnaJ_C16_autophagy_reg"/>
</dbReference>
<feature type="transmembrane region" description="Helical" evidence="2">
    <location>
        <begin position="132"/>
        <end position="153"/>
    </location>
</feature>
<sequence length="539" mass="63980">MLLFCKQFVIIFLIILPFCYALNKFDPYETLEIQRMSTQDEIRQAYRRLVKIWHPDKNKELNAEKRFLDINKAYKLLSNNEKRQIYDKTGLTEDQFGDAQGYEHFFRDQQHFQFQYVRWTPPRRQQNDLINFIFPFVSVFGTLLFIFLIGFLLNKFKIDSTHEQHNRRRQNNVNEDFHTKSSQKESNEWHPEDPKTPLTEEEKLQRTQARIWRTMNPLLHELRAETQFGLIRLLKPGCRSIIILVDSESKETLLQQFARHVYCLRNNKTFSFGFLLIPKNLNWFRSLLELTLPEDDKEQQKGDSESVATITTDTNSNENCLENNLNEKIKFEKNGKESKELTIKNRLKNINTKHTIGTVLVICGWRLYFSIYHPMHKIPNRKQNNNIHLEALGDEDLLDDNDEKGINKRNSLRIKNKIIASFENINTKHTIGTVLVICGWRLYFSIYHPMHKIPNRKQNNNIHLETLGDEDLLDDNDEKGINKRNSLRIKNKIIASFEENKQSSTNVENVLNGFPMFLERLLEGTARRYYIPEWPENLT</sequence>
<proteinExistence type="predicted"/>
<feature type="region of interest" description="Disordered" evidence="1">
    <location>
        <begin position="295"/>
        <end position="319"/>
    </location>
</feature>
<evidence type="ECO:0000256" key="3">
    <source>
        <dbReference type="SAM" id="SignalP"/>
    </source>
</evidence>
<dbReference type="PANTHER" id="PTHR44303:SF2">
    <property type="entry name" value="DNAJ HOMOLOG SUBFAMILY C MEMBER 16"/>
    <property type="match status" value="1"/>
</dbReference>
<dbReference type="SMART" id="SM00271">
    <property type="entry name" value="DnaJ"/>
    <property type="match status" value="1"/>
</dbReference>
<feature type="domain" description="J" evidence="4">
    <location>
        <begin position="26"/>
        <end position="90"/>
    </location>
</feature>
<name>A0A915NZR1_9BILA</name>
<keyword evidence="2" id="KW-0812">Transmembrane</keyword>
<protein>
    <submittedName>
        <fullName evidence="6">J domain-containing protein</fullName>
    </submittedName>
</protein>
<dbReference type="SUPFAM" id="SSF46565">
    <property type="entry name" value="Chaperone J-domain"/>
    <property type="match status" value="1"/>
</dbReference>
<evidence type="ECO:0000313" key="6">
    <source>
        <dbReference type="WBParaSite" id="scf7180000421593.g7305"/>
    </source>
</evidence>
<feature type="signal peptide" evidence="3">
    <location>
        <begin position="1"/>
        <end position="21"/>
    </location>
</feature>
<dbReference type="InterPro" id="IPR036869">
    <property type="entry name" value="J_dom_sf"/>
</dbReference>
<organism evidence="5 6">
    <name type="scientific">Meloidogyne floridensis</name>
    <dbReference type="NCBI Taxonomy" id="298350"/>
    <lineage>
        <taxon>Eukaryota</taxon>
        <taxon>Metazoa</taxon>
        <taxon>Ecdysozoa</taxon>
        <taxon>Nematoda</taxon>
        <taxon>Chromadorea</taxon>
        <taxon>Rhabditida</taxon>
        <taxon>Tylenchina</taxon>
        <taxon>Tylenchomorpha</taxon>
        <taxon>Tylenchoidea</taxon>
        <taxon>Meloidogynidae</taxon>
        <taxon>Meloidogyninae</taxon>
        <taxon>Meloidogyne</taxon>
    </lineage>
</organism>
<dbReference type="CDD" id="cd06257">
    <property type="entry name" value="DnaJ"/>
    <property type="match status" value="1"/>
</dbReference>
<dbReference type="WBParaSite" id="scf7180000421593.g7305">
    <property type="protein sequence ID" value="scf7180000421593.g7305"/>
    <property type="gene ID" value="scf7180000421593.g7305"/>
</dbReference>
<dbReference type="AlphaFoldDB" id="A0A915NZR1"/>
<dbReference type="Proteomes" id="UP000887560">
    <property type="component" value="Unplaced"/>
</dbReference>
<feature type="chain" id="PRO_5037387515" evidence="3">
    <location>
        <begin position="22"/>
        <end position="539"/>
    </location>
</feature>
<reference evidence="6" key="1">
    <citation type="submission" date="2022-11" db="UniProtKB">
        <authorList>
            <consortium name="WormBaseParasite"/>
        </authorList>
    </citation>
    <scope>IDENTIFICATION</scope>
</reference>
<evidence type="ECO:0000259" key="4">
    <source>
        <dbReference type="PROSITE" id="PS50076"/>
    </source>
</evidence>
<dbReference type="PRINTS" id="PR00625">
    <property type="entry name" value="JDOMAIN"/>
</dbReference>
<dbReference type="InterPro" id="IPR001623">
    <property type="entry name" value="DnaJ_domain"/>
</dbReference>
<evidence type="ECO:0000256" key="1">
    <source>
        <dbReference type="SAM" id="MobiDB-lite"/>
    </source>
</evidence>
<dbReference type="Gene3D" id="1.10.287.110">
    <property type="entry name" value="DnaJ domain"/>
    <property type="match status" value="1"/>
</dbReference>
<keyword evidence="3" id="KW-0732">Signal</keyword>
<dbReference type="Pfam" id="PF00226">
    <property type="entry name" value="DnaJ"/>
    <property type="match status" value="1"/>
</dbReference>
<dbReference type="PROSITE" id="PS50076">
    <property type="entry name" value="DNAJ_2"/>
    <property type="match status" value="1"/>
</dbReference>
<accession>A0A915NZR1</accession>
<keyword evidence="2" id="KW-0472">Membrane</keyword>
<feature type="compositionally biased region" description="Basic and acidic residues" evidence="1">
    <location>
        <begin position="175"/>
        <end position="203"/>
    </location>
</feature>